<dbReference type="NCBIfam" id="TIGR00229">
    <property type="entry name" value="sensory_box"/>
    <property type="match status" value="3"/>
</dbReference>
<dbReference type="InterPro" id="IPR005467">
    <property type="entry name" value="His_kinase_dom"/>
</dbReference>
<dbReference type="InterPro" id="IPR013656">
    <property type="entry name" value="PAS_4"/>
</dbReference>
<dbReference type="CDD" id="cd17546">
    <property type="entry name" value="REC_hyHK_CKI1_RcsC-like"/>
    <property type="match status" value="1"/>
</dbReference>
<dbReference type="Pfam" id="PF02518">
    <property type="entry name" value="HATPase_c"/>
    <property type="match status" value="1"/>
</dbReference>
<dbReference type="Gene3D" id="3.30.450.40">
    <property type="match status" value="1"/>
</dbReference>
<comment type="subcellular location">
    <subcellularLocation>
        <location evidence="2">Cell membrane</location>
        <topology evidence="2">Multi-pass membrane protein</topology>
    </subcellularLocation>
</comment>
<dbReference type="InterPro" id="IPR036097">
    <property type="entry name" value="HisK_dim/P_sf"/>
</dbReference>
<dbReference type="SUPFAM" id="SSF52172">
    <property type="entry name" value="CheY-like"/>
    <property type="match status" value="1"/>
</dbReference>
<dbReference type="GO" id="GO:0000155">
    <property type="term" value="F:phosphorelay sensor kinase activity"/>
    <property type="evidence" value="ECO:0007669"/>
    <property type="project" value="InterPro"/>
</dbReference>
<dbReference type="InterPro" id="IPR003660">
    <property type="entry name" value="HAMP_dom"/>
</dbReference>
<gene>
    <name evidence="24" type="ORF">HJG54_20905</name>
</gene>
<keyword evidence="7" id="KW-0808">Transferase</keyword>
<evidence type="ECO:0000259" key="22">
    <source>
        <dbReference type="PROSITE" id="PS50113"/>
    </source>
</evidence>
<dbReference type="InterPro" id="IPR029016">
    <property type="entry name" value="GAF-like_dom_sf"/>
</dbReference>
<dbReference type="InterPro" id="IPR035965">
    <property type="entry name" value="PAS-like_dom_sf"/>
</dbReference>
<feature type="domain" description="PAC" evidence="22">
    <location>
        <begin position="524"/>
        <end position="578"/>
    </location>
</feature>
<dbReference type="SUPFAM" id="SSF55874">
    <property type="entry name" value="ATPase domain of HSP90 chaperone/DNA topoisomerase II/histidine kinase"/>
    <property type="match status" value="1"/>
</dbReference>
<evidence type="ECO:0000256" key="6">
    <source>
        <dbReference type="ARBA" id="ARBA00022553"/>
    </source>
</evidence>
<feature type="compositionally biased region" description="Low complexity" evidence="16">
    <location>
        <begin position="271"/>
        <end position="281"/>
    </location>
</feature>
<dbReference type="Gene3D" id="1.10.287.130">
    <property type="match status" value="1"/>
</dbReference>
<dbReference type="PROSITE" id="PS50112">
    <property type="entry name" value="PAS"/>
    <property type="match status" value="1"/>
</dbReference>
<dbReference type="Pfam" id="PF00072">
    <property type="entry name" value="Response_reg"/>
    <property type="match status" value="1"/>
</dbReference>
<comment type="catalytic activity">
    <reaction evidence="1">
        <text>ATP + protein L-histidine = ADP + protein N-phospho-L-histidine.</text>
        <dbReference type="EC" id="2.7.13.3"/>
    </reaction>
</comment>
<dbReference type="Pfam" id="PF00672">
    <property type="entry name" value="HAMP"/>
    <property type="match status" value="1"/>
</dbReference>
<dbReference type="EC" id="2.7.13.3" evidence="4"/>
<evidence type="ECO:0000259" key="23">
    <source>
        <dbReference type="PROSITE" id="PS50885"/>
    </source>
</evidence>
<evidence type="ECO:0000259" key="19">
    <source>
        <dbReference type="PROSITE" id="PS50109"/>
    </source>
</evidence>
<comment type="similarity">
    <text evidence="3">In the N-terminal section; belongs to the phytochrome family.</text>
</comment>
<dbReference type="PRINTS" id="PR00344">
    <property type="entry name" value="BCTRLSENSOR"/>
</dbReference>
<dbReference type="SUPFAM" id="SSF55781">
    <property type="entry name" value="GAF domain-like"/>
    <property type="match status" value="1"/>
</dbReference>
<dbReference type="RefSeq" id="WP_316431159.1">
    <property type="nucleotide sequence ID" value="NZ_CP053586.1"/>
</dbReference>
<feature type="domain" description="HAMP" evidence="23">
    <location>
        <begin position="383"/>
        <end position="435"/>
    </location>
</feature>
<evidence type="ECO:0000256" key="11">
    <source>
        <dbReference type="ARBA" id="ARBA00022840"/>
    </source>
</evidence>
<dbReference type="SMART" id="SM00065">
    <property type="entry name" value="GAF"/>
    <property type="match status" value="1"/>
</dbReference>
<dbReference type="SMART" id="SM00304">
    <property type="entry name" value="HAMP"/>
    <property type="match status" value="1"/>
</dbReference>
<dbReference type="PROSITE" id="PS50113">
    <property type="entry name" value="PAC"/>
    <property type="match status" value="1"/>
</dbReference>
<dbReference type="SMART" id="SM00388">
    <property type="entry name" value="HisKA"/>
    <property type="match status" value="1"/>
</dbReference>
<dbReference type="InterPro" id="IPR036890">
    <property type="entry name" value="HATPase_C_sf"/>
</dbReference>
<dbReference type="Pfam" id="PF08448">
    <property type="entry name" value="PAS_4"/>
    <property type="match status" value="4"/>
</dbReference>
<feature type="transmembrane region" description="Helical" evidence="17">
    <location>
        <begin position="362"/>
        <end position="385"/>
    </location>
</feature>
<dbReference type="PROSITE" id="PS50109">
    <property type="entry name" value="HIS_KIN"/>
    <property type="match status" value="1"/>
</dbReference>
<dbReference type="GO" id="GO:0005524">
    <property type="term" value="F:ATP binding"/>
    <property type="evidence" value="ECO:0007669"/>
    <property type="project" value="UniProtKB-KW"/>
</dbReference>
<evidence type="ECO:0000256" key="12">
    <source>
        <dbReference type="ARBA" id="ARBA00022989"/>
    </source>
</evidence>
<dbReference type="SUPFAM" id="SSF55785">
    <property type="entry name" value="PYP-like sensor domain (PAS domain)"/>
    <property type="match status" value="4"/>
</dbReference>
<dbReference type="Gene3D" id="3.40.50.2300">
    <property type="match status" value="1"/>
</dbReference>
<evidence type="ECO:0000256" key="7">
    <source>
        <dbReference type="ARBA" id="ARBA00022679"/>
    </source>
</evidence>
<dbReference type="SUPFAM" id="SSF47384">
    <property type="entry name" value="Homodimeric domain of signal transducing histidine kinase"/>
    <property type="match status" value="1"/>
</dbReference>
<dbReference type="SUPFAM" id="SSF158472">
    <property type="entry name" value="HAMP domain-like"/>
    <property type="match status" value="1"/>
</dbReference>
<dbReference type="InterPro" id="IPR000014">
    <property type="entry name" value="PAS"/>
</dbReference>
<dbReference type="PANTHER" id="PTHR43047">
    <property type="entry name" value="TWO-COMPONENT HISTIDINE PROTEIN KINASE"/>
    <property type="match status" value="1"/>
</dbReference>
<evidence type="ECO:0000256" key="14">
    <source>
        <dbReference type="ARBA" id="ARBA00023136"/>
    </source>
</evidence>
<feature type="domain" description="Histidine kinase" evidence="19">
    <location>
        <begin position="1203"/>
        <end position="1459"/>
    </location>
</feature>
<dbReference type="CDD" id="cd12913">
    <property type="entry name" value="PDC1_MCP_like"/>
    <property type="match status" value="1"/>
</dbReference>
<evidence type="ECO:0000256" key="5">
    <source>
        <dbReference type="ARBA" id="ARBA00022475"/>
    </source>
</evidence>
<reference evidence="24" key="1">
    <citation type="submission" date="2020-05" db="EMBL/GenBank/DDBJ databases">
        <authorList>
            <person name="Zhu T."/>
            <person name="Keshari N."/>
            <person name="Lu X."/>
        </authorList>
    </citation>
    <scope>NUCLEOTIDE SEQUENCE</scope>
    <source>
        <strain evidence="24">NK1-12</strain>
    </source>
</reference>
<keyword evidence="6 15" id="KW-0597">Phosphoprotein</keyword>
<dbReference type="SMART" id="SM00387">
    <property type="entry name" value="HATPase_c"/>
    <property type="match status" value="1"/>
</dbReference>
<dbReference type="InterPro" id="IPR001789">
    <property type="entry name" value="Sig_transdc_resp-reg_receiver"/>
</dbReference>
<evidence type="ECO:0000256" key="10">
    <source>
        <dbReference type="ARBA" id="ARBA00022777"/>
    </source>
</evidence>
<dbReference type="InterPro" id="IPR003594">
    <property type="entry name" value="HATPase_dom"/>
</dbReference>
<dbReference type="Pfam" id="PF02743">
    <property type="entry name" value="dCache_1"/>
    <property type="match status" value="1"/>
</dbReference>
<evidence type="ECO:0000256" key="1">
    <source>
        <dbReference type="ARBA" id="ARBA00000085"/>
    </source>
</evidence>
<evidence type="ECO:0000313" key="24">
    <source>
        <dbReference type="EMBL" id="WNZ25065.1"/>
    </source>
</evidence>
<evidence type="ECO:0000256" key="8">
    <source>
        <dbReference type="ARBA" id="ARBA00022692"/>
    </source>
</evidence>
<dbReference type="CDD" id="cd16922">
    <property type="entry name" value="HATPase_EvgS-ArcB-TorS-like"/>
    <property type="match status" value="1"/>
</dbReference>
<keyword evidence="8 17" id="KW-0812">Transmembrane</keyword>
<evidence type="ECO:0000259" key="21">
    <source>
        <dbReference type="PROSITE" id="PS50112"/>
    </source>
</evidence>
<evidence type="ECO:0000256" key="9">
    <source>
        <dbReference type="ARBA" id="ARBA00022741"/>
    </source>
</evidence>
<sequence>MQFLGPRRLLLLPQKIPLRLVVAVPFVLQTLGTVALVGYFAYQSGQKAVENMASQLMGEVGARVNLYLTDYVKSAHVVNQLNANAIRLEQVRLTDPLSLERHFLQQIQIFDSLNRIRFSNSQGGFVSVGRDERGITVALTEDFRRGILRVYSINDQGQRLKQLVEQPNYDPTQRPFHQQAVQAGRPTWTPIYTYMPASSGLGVAASYPLYDQTGKLQAVLSSDLTLAGIQQFLQQVEVGSHGVVFIIDRSGRLIAASTTRPLNRPSKESIKSSAAMSSSSEPADLKAADSQEPLIRQAAQYLSSQIDLASIDTATQLQLKLAGQRQFLKVMPFRDPFGLDWLTVTVVPESDFMAEIYRNAGVTTLLCAITLLLSIGTSILLSRWLTKPILRLNAAAKTIAAGNLDTEIAIDRSGELGELAQSFNQMILQLKAAFAGMQALNQTVIESETQMKQILDSLPVGVSMNRLDGSILYLNPSGKQMLGLEDISEATTEVLAATHRLYRSSTHLPYPVHKLPMVRSLQGETITVDDIELHRDGRVMALEMHSMPVRDQQGQIVASITVFQDITQRQAAAKILADYNQQLAVQVAERTQALQQSEALNRAIRNALPDLLIRMKRDGTYLEVKYPTNFSLHNAGVTIPGNTVQDALPPEAAEQRLAAVQRALQTGKVQIYEFPLPSEQQQRWFEVRVVPLTHDEVLVVIRDITERKQTEAALRQSEARNRAILTAIPDLISIVSTEGVYLDIVRSQTLIDLIPSKVNPLGHHISEFLPPAVADRKLEAIQQALTSKVVQVYEQQLEFDNTLQYEEVRVVPYDESSALLIMRDITERKRNEIKRKQAEEALRQSEAVQRQILKAMPDLLIWMDERGTQLQKICGKQAKDVASERVEAGHSIYEILPFDLATKRTEMIQQALQTGEVQIYEQELRIAGNPHYEEVRVVAVEADRVLVIVRDITDRKQAEQQLKASLQREQAVARVIDRLHRNLNLPAIFETTVQELRQAMNSDRLVIYRFNPDWSGNVVAESVASGWVAVMHPQNSRHHSQNLIQHEHCLAETWSDATELTPALEKTDSQKIELDIQDTYLQQTAGGGYCRGLSYSCVEDVYKADFSVCYLRLLEQFQARAYLIVPIHLGSQLWGLLAAYQNSGPRQWQESEIQIMIQVSQQLGVAVQQAELLEQTQRQAAELLSAKEAAENANRAKSSFLANMSHELRTPLNAILGFTQLLERDAATTPAQQEYLKTINRNGEHLLQLINDVLSISKIEAGRVMLQETSFDLYALLDTLEGMFRLRAETKGLQFTCNRSSALPHYIQADERKLRQVITNLLDNAIKFTPVGQVSLQAGVGEVMGVMRLVNLAERGEMGVMGENGTKNLSSSPSPLSPPPPSCHLIFEICDTGVGIAAKELDLIFDAFVQSEAGQRSQQGTGLGLPISRRFAQMMGGDITVRSQPGSGSIFCFSMVATPVDAEAVGIGHSFGRVIGLAPGQPIYRILVVDDTDTNRQLMVKWLTATGFEVRQASNGQEAIEQWLSFAPHLIWMDMRMPVMDGFDAVRQIRARERQLQLQANGSAVRPAATKIIAITAAVFDEERQAILAAGCDDFVGKPCPEAVFFERLAQHLGVQYLRETPPVAQDSGRSIHQLETPGNGNSPVNSKVDYKAVIQQGLSSMPVEWIARLNRAVVIANDQVLFQLLEEIPPSQLAFKEAVIQLVNDFQLDQLIQLIQLANV</sequence>
<dbReference type="CDD" id="cd18774">
    <property type="entry name" value="PDC2_HK_sensor"/>
    <property type="match status" value="1"/>
</dbReference>
<dbReference type="PROSITE" id="PS50046">
    <property type="entry name" value="PHYTOCHROME_2"/>
    <property type="match status" value="1"/>
</dbReference>
<evidence type="ECO:0000256" key="2">
    <source>
        <dbReference type="ARBA" id="ARBA00004651"/>
    </source>
</evidence>
<dbReference type="CDD" id="cd06225">
    <property type="entry name" value="HAMP"/>
    <property type="match status" value="1"/>
</dbReference>
<dbReference type="InterPro" id="IPR000700">
    <property type="entry name" value="PAS-assoc_C"/>
</dbReference>
<protein>
    <recommendedName>
        <fullName evidence="4">histidine kinase</fullName>
        <ecNumber evidence="4">2.7.13.3</ecNumber>
    </recommendedName>
</protein>
<dbReference type="InterPro" id="IPR001610">
    <property type="entry name" value="PAC"/>
</dbReference>
<dbReference type="Pfam" id="PF00512">
    <property type="entry name" value="HisKA"/>
    <property type="match status" value="1"/>
</dbReference>
<keyword evidence="14 17" id="KW-0472">Membrane</keyword>
<keyword evidence="12 17" id="KW-1133">Transmembrane helix</keyword>
<evidence type="ECO:0000256" key="4">
    <source>
        <dbReference type="ARBA" id="ARBA00012438"/>
    </source>
</evidence>
<dbReference type="InterPro" id="IPR003018">
    <property type="entry name" value="GAF"/>
</dbReference>
<keyword evidence="10" id="KW-0418">Kinase</keyword>
<dbReference type="GO" id="GO:0005886">
    <property type="term" value="C:plasma membrane"/>
    <property type="evidence" value="ECO:0007669"/>
    <property type="project" value="UniProtKB-SubCell"/>
</dbReference>
<dbReference type="Gene3D" id="3.30.450.20">
    <property type="entry name" value="PAS domain"/>
    <property type="match status" value="5"/>
</dbReference>
<dbReference type="InterPro" id="IPR003661">
    <property type="entry name" value="HisK_dim/P_dom"/>
</dbReference>
<dbReference type="Gene3D" id="6.10.340.10">
    <property type="match status" value="1"/>
</dbReference>
<feature type="modified residue" description="4-aspartylphosphate" evidence="15">
    <location>
        <position position="1534"/>
    </location>
</feature>
<dbReference type="PROSITE" id="PS50110">
    <property type="entry name" value="RESPONSE_REGULATORY"/>
    <property type="match status" value="1"/>
</dbReference>
<keyword evidence="5" id="KW-1003">Cell membrane</keyword>
<feature type="region of interest" description="Disordered" evidence="16">
    <location>
        <begin position="258"/>
        <end position="284"/>
    </location>
</feature>
<dbReference type="EMBL" id="CP053586">
    <property type="protein sequence ID" value="WNZ25065.1"/>
    <property type="molecule type" value="Genomic_DNA"/>
</dbReference>
<dbReference type="PROSITE" id="PS50885">
    <property type="entry name" value="HAMP"/>
    <property type="match status" value="1"/>
</dbReference>
<keyword evidence="9" id="KW-0547">Nucleotide-binding</keyword>
<keyword evidence="13" id="KW-0902">Two-component regulatory system</keyword>
<dbReference type="Gene3D" id="3.30.565.10">
    <property type="entry name" value="Histidine kinase-like ATPase, C-terminal domain"/>
    <property type="match status" value="1"/>
</dbReference>
<feature type="domain" description="Response regulatory" evidence="20">
    <location>
        <begin position="1485"/>
        <end position="1613"/>
    </location>
</feature>
<feature type="domain" description="PAS" evidence="21">
    <location>
        <begin position="447"/>
        <end position="485"/>
    </location>
</feature>
<dbReference type="FunFam" id="1.10.287.130:FF:000038">
    <property type="entry name" value="Sensory transduction histidine kinase"/>
    <property type="match status" value="1"/>
</dbReference>
<evidence type="ECO:0000256" key="3">
    <source>
        <dbReference type="ARBA" id="ARBA00006402"/>
    </source>
</evidence>
<proteinExistence type="inferred from homology"/>
<dbReference type="InterPro" id="IPR016132">
    <property type="entry name" value="Phyto_chromo_attachment"/>
</dbReference>
<feature type="domain" description="Phytochrome chromophore attachment site" evidence="18">
    <location>
        <begin position="984"/>
        <end position="1162"/>
    </location>
</feature>
<dbReference type="InterPro" id="IPR004358">
    <property type="entry name" value="Sig_transdc_His_kin-like_C"/>
</dbReference>
<evidence type="ECO:0000256" key="15">
    <source>
        <dbReference type="PROSITE-ProRule" id="PRU00169"/>
    </source>
</evidence>
<dbReference type="SMART" id="SM00448">
    <property type="entry name" value="REC"/>
    <property type="match status" value="1"/>
</dbReference>
<keyword evidence="11" id="KW-0067">ATP-binding</keyword>
<dbReference type="InterPro" id="IPR011006">
    <property type="entry name" value="CheY-like_superfamily"/>
</dbReference>
<evidence type="ECO:0000256" key="13">
    <source>
        <dbReference type="ARBA" id="ARBA00023012"/>
    </source>
</evidence>
<evidence type="ECO:0000259" key="20">
    <source>
        <dbReference type="PROSITE" id="PS50110"/>
    </source>
</evidence>
<evidence type="ECO:0000256" key="17">
    <source>
        <dbReference type="SAM" id="Phobius"/>
    </source>
</evidence>
<feature type="transmembrane region" description="Helical" evidence="17">
    <location>
        <begin position="20"/>
        <end position="42"/>
    </location>
</feature>
<evidence type="ECO:0000259" key="18">
    <source>
        <dbReference type="PROSITE" id="PS50046"/>
    </source>
</evidence>
<evidence type="ECO:0000256" key="16">
    <source>
        <dbReference type="SAM" id="MobiDB-lite"/>
    </source>
</evidence>
<dbReference type="InterPro" id="IPR033479">
    <property type="entry name" value="dCache_1"/>
</dbReference>
<dbReference type="Pfam" id="PF01590">
    <property type="entry name" value="GAF"/>
    <property type="match status" value="1"/>
</dbReference>
<dbReference type="CDD" id="cd00082">
    <property type="entry name" value="HisKA"/>
    <property type="match status" value="1"/>
</dbReference>
<dbReference type="SMART" id="SM00086">
    <property type="entry name" value="PAC"/>
    <property type="match status" value="2"/>
</dbReference>
<accession>A0AA97AH51</accession>
<organism evidence="24">
    <name type="scientific">Leptolyngbya sp. NK1-12</name>
    <dbReference type="NCBI Taxonomy" id="2547451"/>
    <lineage>
        <taxon>Bacteria</taxon>
        <taxon>Bacillati</taxon>
        <taxon>Cyanobacteriota</taxon>
        <taxon>Cyanophyceae</taxon>
        <taxon>Leptolyngbyales</taxon>
        <taxon>Leptolyngbyaceae</taxon>
        <taxon>Leptolyngbya group</taxon>
        <taxon>Leptolyngbya</taxon>
    </lineage>
</organism>
<name>A0AA97AH51_9CYAN</name>